<dbReference type="GO" id="GO:0005829">
    <property type="term" value="C:cytosol"/>
    <property type="evidence" value="ECO:0007669"/>
    <property type="project" value="TreeGrafter"/>
</dbReference>
<evidence type="ECO:0000259" key="1">
    <source>
        <dbReference type="Pfam" id="PF17900"/>
    </source>
</evidence>
<dbReference type="InterPro" id="IPR042097">
    <property type="entry name" value="Aminopeptidase_N-like_N_sf"/>
</dbReference>
<reference evidence="2" key="1">
    <citation type="submission" date="2021-12" db="EMBL/GenBank/DDBJ databases">
        <title>Prjna785345.</title>
        <authorList>
            <person name="Rujirawat T."/>
            <person name="Krajaejun T."/>
        </authorList>
    </citation>
    <scope>NUCLEOTIDE SEQUENCE</scope>
    <source>
        <strain evidence="2">Pi057C3</strain>
    </source>
</reference>
<dbReference type="Proteomes" id="UP001209570">
    <property type="component" value="Unassembled WGS sequence"/>
</dbReference>
<protein>
    <recommendedName>
        <fullName evidence="1">Aminopeptidase N-like N-terminal domain-containing protein</fullName>
    </recommendedName>
</protein>
<evidence type="ECO:0000313" key="3">
    <source>
        <dbReference type="Proteomes" id="UP001209570"/>
    </source>
</evidence>
<dbReference type="InterPro" id="IPR045357">
    <property type="entry name" value="Aminopeptidase_N-like_N"/>
</dbReference>
<sequence length="132" mass="14584">MDDVVFTHLQWTIDIDFDARRLVGTAEYSLELKNKDVRSVVLDTHHLSVSRASVDGQDAAFELLPEHEVFGRALVIPITADAKTVKVHYATTDASSGLQWLAKELTAGKTHPYLFTQCQAIHARSIVPGARA</sequence>
<proteinExistence type="predicted"/>
<name>A0AAD5LQI9_PYTIN</name>
<dbReference type="AlphaFoldDB" id="A0AAD5LQI9"/>
<dbReference type="PANTHER" id="PTHR45726">
    <property type="entry name" value="LEUKOTRIENE A-4 HYDROLASE"/>
    <property type="match status" value="1"/>
</dbReference>
<organism evidence="2 3">
    <name type="scientific">Pythium insidiosum</name>
    <name type="common">Pythiosis disease agent</name>
    <dbReference type="NCBI Taxonomy" id="114742"/>
    <lineage>
        <taxon>Eukaryota</taxon>
        <taxon>Sar</taxon>
        <taxon>Stramenopiles</taxon>
        <taxon>Oomycota</taxon>
        <taxon>Peronosporomycetes</taxon>
        <taxon>Pythiales</taxon>
        <taxon>Pythiaceae</taxon>
        <taxon>Pythium</taxon>
    </lineage>
</organism>
<accession>A0AAD5LQI9</accession>
<dbReference type="SUPFAM" id="SSF63737">
    <property type="entry name" value="Leukotriene A4 hydrolase N-terminal domain"/>
    <property type="match status" value="1"/>
</dbReference>
<dbReference type="InterPro" id="IPR034015">
    <property type="entry name" value="M1_LTA4H"/>
</dbReference>
<dbReference type="Pfam" id="PF17900">
    <property type="entry name" value="Peptidase_M1_N"/>
    <property type="match status" value="1"/>
</dbReference>
<dbReference type="Gene3D" id="2.60.40.1730">
    <property type="entry name" value="tricorn interacting facor f3 domain"/>
    <property type="match status" value="1"/>
</dbReference>
<dbReference type="EMBL" id="JAKCXM010005059">
    <property type="protein sequence ID" value="KAJ0389062.1"/>
    <property type="molecule type" value="Genomic_DNA"/>
</dbReference>
<dbReference type="PANTHER" id="PTHR45726:SF3">
    <property type="entry name" value="LEUKOTRIENE A-4 HYDROLASE"/>
    <property type="match status" value="1"/>
</dbReference>
<feature type="domain" description="Aminopeptidase N-like N-terminal" evidence="1">
    <location>
        <begin position="8"/>
        <end position="128"/>
    </location>
</feature>
<keyword evidence="3" id="KW-1185">Reference proteome</keyword>
<gene>
    <name evidence="2" type="ORF">P43SY_011566</name>
</gene>
<comment type="caution">
    <text evidence="2">The sequence shown here is derived from an EMBL/GenBank/DDBJ whole genome shotgun (WGS) entry which is preliminary data.</text>
</comment>
<evidence type="ECO:0000313" key="2">
    <source>
        <dbReference type="EMBL" id="KAJ0389062.1"/>
    </source>
</evidence>